<dbReference type="KEGG" id="dph:EHF33_08990"/>
<dbReference type="RefSeq" id="WP_124870286.1">
    <property type="nucleotide sequence ID" value="NZ_CP034183.1"/>
</dbReference>
<dbReference type="Proteomes" id="UP000276417">
    <property type="component" value="Chromosome 1"/>
</dbReference>
<protein>
    <submittedName>
        <fullName evidence="1">Uncharacterized protein</fullName>
    </submittedName>
</protein>
<sequence length="110" mass="11695">MSQPSKAKRPVKFGRQAVSRPPFAINDLTFSSLPLSLAEEKELAGAGAVAGDGVIDALLEVLGKILNTRASEDNTVSLTWLLDNLTPSDLEGIVEHLRLPESEPKAESAS</sequence>
<dbReference type="EMBL" id="CP034183">
    <property type="protein sequence ID" value="AZI42868.1"/>
    <property type="molecule type" value="Genomic_DNA"/>
</dbReference>
<dbReference type="AlphaFoldDB" id="A0A3G8YC41"/>
<keyword evidence="2" id="KW-1185">Reference proteome</keyword>
<organism evidence="1 2">
    <name type="scientific">Deinococcus psychrotolerans</name>
    <dbReference type="NCBI Taxonomy" id="2489213"/>
    <lineage>
        <taxon>Bacteria</taxon>
        <taxon>Thermotogati</taxon>
        <taxon>Deinococcota</taxon>
        <taxon>Deinococci</taxon>
        <taxon>Deinococcales</taxon>
        <taxon>Deinococcaceae</taxon>
        <taxon>Deinococcus</taxon>
    </lineage>
</organism>
<proteinExistence type="predicted"/>
<evidence type="ECO:0000313" key="1">
    <source>
        <dbReference type="EMBL" id="AZI42868.1"/>
    </source>
</evidence>
<accession>A0A3G8YC41</accession>
<gene>
    <name evidence="1" type="ORF">EHF33_08990</name>
</gene>
<reference evidence="1 2" key="1">
    <citation type="submission" date="2018-11" db="EMBL/GenBank/DDBJ databases">
        <title>Deinococcus shelandsis sp. nov., isolated from South Shetland Islands soil of Antarctica.</title>
        <authorList>
            <person name="Tian J."/>
        </authorList>
    </citation>
    <scope>NUCLEOTIDE SEQUENCE [LARGE SCALE GENOMIC DNA]</scope>
    <source>
        <strain evidence="1 2">S14-83T</strain>
    </source>
</reference>
<dbReference type="OrthoDB" id="72934at2"/>
<evidence type="ECO:0000313" key="2">
    <source>
        <dbReference type="Proteomes" id="UP000276417"/>
    </source>
</evidence>
<name>A0A3G8YC41_9DEIO</name>